<dbReference type="GO" id="GO:0045815">
    <property type="term" value="P:transcription initiation-coupled chromatin remodeling"/>
    <property type="evidence" value="ECO:0007669"/>
    <property type="project" value="TreeGrafter"/>
</dbReference>
<keyword evidence="2" id="KW-0547">Nucleotide-binding</keyword>
<dbReference type="eggNOG" id="KOG0732">
    <property type="taxonomic scope" value="Eukaryota"/>
</dbReference>
<sequence>MEAGVRLNAEKEKSTGAIADDDEAFRLRESRRLDKDKELIPRVVIGGGLGTSTYSAGWESLAGMEEHVKTLKELTLLPLAYPEMFESLGAGAARGVLLHGPPGTGKTAAVRAMLGAAARGPRPISFFSRLGADCLGKYSGEAERKLRLLFEEAEKRQPSIIFFDEIDGLAPARRGGGGSGAQDEIHSSVVATLLALMDGLSGRGSVVVVASTNRPDAVDPALRRPGRFDRELFFGLPDAEARADILAVHTRAWTPRPSRETLEAVASRTEGCAGADLRAVANAALMSALK</sequence>
<evidence type="ECO:0000313" key="6">
    <source>
        <dbReference type="EMBL" id="ABO97478.1"/>
    </source>
</evidence>
<dbReference type="KEGG" id="olu:OSTLU_42681"/>
<dbReference type="SMART" id="SM00382">
    <property type="entry name" value="AAA"/>
    <property type="match status" value="1"/>
</dbReference>
<dbReference type="GO" id="GO:0005634">
    <property type="term" value="C:nucleus"/>
    <property type="evidence" value="ECO:0007669"/>
    <property type="project" value="TreeGrafter"/>
</dbReference>
<organism evidence="6 7">
    <name type="scientific">Ostreococcus lucimarinus (strain CCE9901)</name>
    <dbReference type="NCBI Taxonomy" id="436017"/>
    <lineage>
        <taxon>Eukaryota</taxon>
        <taxon>Viridiplantae</taxon>
        <taxon>Chlorophyta</taxon>
        <taxon>Mamiellophyceae</taxon>
        <taxon>Mamiellales</taxon>
        <taxon>Bathycoccaceae</taxon>
        <taxon>Ostreococcus</taxon>
    </lineage>
</organism>
<dbReference type="AlphaFoldDB" id="A4S1P9"/>
<dbReference type="GO" id="GO:0005524">
    <property type="term" value="F:ATP binding"/>
    <property type="evidence" value="ECO:0007669"/>
    <property type="project" value="UniProtKB-KW"/>
</dbReference>
<dbReference type="FunFam" id="3.40.50.300:FF:000061">
    <property type="entry name" value="ATPase family, AAA domain-containing 2"/>
    <property type="match status" value="1"/>
</dbReference>
<dbReference type="GO" id="GO:0006337">
    <property type="term" value="P:nucleosome disassembly"/>
    <property type="evidence" value="ECO:0007669"/>
    <property type="project" value="TreeGrafter"/>
</dbReference>
<comment type="similarity">
    <text evidence="1">Belongs to the AAA ATPase family.</text>
</comment>
<evidence type="ECO:0000256" key="3">
    <source>
        <dbReference type="ARBA" id="ARBA00022840"/>
    </source>
</evidence>
<dbReference type="Pfam" id="PF00004">
    <property type="entry name" value="AAA"/>
    <property type="match status" value="1"/>
</dbReference>
<dbReference type="EMBL" id="CP000588">
    <property type="protein sequence ID" value="ABO97478.1"/>
    <property type="molecule type" value="Genomic_DNA"/>
</dbReference>
<keyword evidence="4" id="KW-0103">Bromodomain</keyword>
<gene>
    <name evidence="6" type="ORF">OSTLU_42681</name>
</gene>
<dbReference type="SUPFAM" id="SSF52540">
    <property type="entry name" value="P-loop containing nucleoside triphosphate hydrolases"/>
    <property type="match status" value="1"/>
</dbReference>
<dbReference type="STRING" id="436017.A4S1P9"/>
<name>A4S1P9_OSTLU</name>
<dbReference type="RefSeq" id="XP_001419185.1">
    <property type="nucleotide sequence ID" value="XM_001419148.1"/>
</dbReference>
<dbReference type="Gene3D" id="3.40.50.300">
    <property type="entry name" value="P-loop containing nucleotide triphosphate hydrolases"/>
    <property type="match status" value="1"/>
</dbReference>
<reference evidence="6 7" key="1">
    <citation type="journal article" date="2007" name="Proc. Natl. Acad. Sci. U.S.A.">
        <title>The tiny eukaryote Ostreococcus provides genomic insights into the paradox of plankton speciation.</title>
        <authorList>
            <person name="Palenik B."/>
            <person name="Grimwood J."/>
            <person name="Aerts A."/>
            <person name="Rouze P."/>
            <person name="Salamov A."/>
            <person name="Putnam N."/>
            <person name="Dupont C."/>
            <person name="Jorgensen R."/>
            <person name="Derelle E."/>
            <person name="Rombauts S."/>
            <person name="Zhou K."/>
            <person name="Otillar R."/>
            <person name="Merchant S.S."/>
            <person name="Podell S."/>
            <person name="Gaasterland T."/>
            <person name="Napoli C."/>
            <person name="Gendler K."/>
            <person name="Manuell A."/>
            <person name="Tai V."/>
            <person name="Vallon O."/>
            <person name="Piganeau G."/>
            <person name="Jancek S."/>
            <person name="Heijde M."/>
            <person name="Jabbari K."/>
            <person name="Bowler C."/>
            <person name="Lohr M."/>
            <person name="Robbens S."/>
            <person name="Werner G."/>
            <person name="Dubchak I."/>
            <person name="Pazour G.J."/>
            <person name="Ren Q."/>
            <person name="Paulsen I."/>
            <person name="Delwiche C."/>
            <person name="Schmutz J."/>
            <person name="Rokhsar D."/>
            <person name="Van de Peer Y."/>
            <person name="Moreau H."/>
            <person name="Grigoriev I.V."/>
        </authorList>
    </citation>
    <scope>NUCLEOTIDE SEQUENCE [LARGE SCALE GENOMIC DNA]</scope>
    <source>
        <strain evidence="6 7">CCE9901</strain>
    </source>
</reference>
<keyword evidence="7" id="KW-1185">Reference proteome</keyword>
<dbReference type="Pfam" id="PF17862">
    <property type="entry name" value="AAA_lid_3"/>
    <property type="match status" value="1"/>
</dbReference>
<dbReference type="PANTHER" id="PTHR23069:SF7">
    <property type="entry name" value="P-LOOP CONTAINING NUCLEOSIDE TRIPHOSPHATE HYDROLASES SUPERFAMILY PROTEIN"/>
    <property type="match status" value="1"/>
</dbReference>
<evidence type="ECO:0000313" key="7">
    <source>
        <dbReference type="Proteomes" id="UP000001568"/>
    </source>
</evidence>
<proteinExistence type="inferred from homology"/>
<dbReference type="Gramene" id="ABO97478">
    <property type="protein sequence ID" value="ABO97478"/>
    <property type="gene ID" value="OSTLU_42681"/>
</dbReference>
<dbReference type="InterPro" id="IPR041569">
    <property type="entry name" value="AAA_lid_3"/>
</dbReference>
<dbReference type="PANTHER" id="PTHR23069">
    <property type="entry name" value="AAA DOMAIN-CONTAINING"/>
    <property type="match status" value="1"/>
</dbReference>
<dbReference type="Proteomes" id="UP000001568">
    <property type="component" value="Chromosome 8"/>
</dbReference>
<feature type="domain" description="AAA+ ATPase" evidence="5">
    <location>
        <begin position="92"/>
        <end position="238"/>
    </location>
</feature>
<evidence type="ECO:0000256" key="2">
    <source>
        <dbReference type="ARBA" id="ARBA00022741"/>
    </source>
</evidence>
<feature type="non-terminal residue" evidence="6">
    <location>
        <position position="290"/>
    </location>
</feature>
<dbReference type="GO" id="GO:0042393">
    <property type="term" value="F:histone binding"/>
    <property type="evidence" value="ECO:0007669"/>
    <property type="project" value="TreeGrafter"/>
</dbReference>
<dbReference type="InterPro" id="IPR045199">
    <property type="entry name" value="ATAD2-like"/>
</dbReference>
<evidence type="ECO:0000259" key="5">
    <source>
        <dbReference type="SMART" id="SM00382"/>
    </source>
</evidence>
<dbReference type="GeneID" id="5003163"/>
<evidence type="ECO:0000256" key="1">
    <source>
        <dbReference type="ARBA" id="ARBA00006914"/>
    </source>
</evidence>
<dbReference type="InterPro" id="IPR003593">
    <property type="entry name" value="AAA+_ATPase"/>
</dbReference>
<accession>A4S1P9</accession>
<dbReference type="InterPro" id="IPR003959">
    <property type="entry name" value="ATPase_AAA_core"/>
</dbReference>
<dbReference type="InterPro" id="IPR027417">
    <property type="entry name" value="P-loop_NTPase"/>
</dbReference>
<dbReference type="OMA" id="GMESARW"/>
<dbReference type="GO" id="GO:0003682">
    <property type="term" value="F:chromatin binding"/>
    <property type="evidence" value="ECO:0007669"/>
    <property type="project" value="TreeGrafter"/>
</dbReference>
<dbReference type="Gene3D" id="1.10.8.60">
    <property type="match status" value="1"/>
</dbReference>
<dbReference type="GO" id="GO:0016887">
    <property type="term" value="F:ATP hydrolysis activity"/>
    <property type="evidence" value="ECO:0007669"/>
    <property type="project" value="InterPro"/>
</dbReference>
<dbReference type="HOGENOM" id="CLU_000688_21_3_1"/>
<protein>
    <recommendedName>
        <fullName evidence="5">AAA+ ATPase domain-containing protein</fullName>
    </recommendedName>
</protein>
<evidence type="ECO:0000256" key="4">
    <source>
        <dbReference type="ARBA" id="ARBA00023117"/>
    </source>
</evidence>
<dbReference type="GO" id="GO:0006334">
    <property type="term" value="P:nucleosome assembly"/>
    <property type="evidence" value="ECO:0007669"/>
    <property type="project" value="TreeGrafter"/>
</dbReference>
<dbReference type="OrthoDB" id="5421at2759"/>
<keyword evidence="3" id="KW-0067">ATP-binding</keyword>